<evidence type="ECO:0000256" key="5">
    <source>
        <dbReference type="ARBA" id="ARBA00022763"/>
    </source>
</evidence>
<dbReference type="NCBIfam" id="NF003588">
    <property type="entry name" value="PRK05254.1-1"/>
    <property type="match status" value="1"/>
</dbReference>
<dbReference type="GO" id="GO:0004844">
    <property type="term" value="F:uracil DNA N-glycosylase activity"/>
    <property type="evidence" value="ECO:0007669"/>
    <property type="project" value="UniProtKB-EC"/>
</dbReference>
<organism evidence="12 13">
    <name type="scientific">Metamycoplasma gateae</name>
    <dbReference type="NCBI Taxonomy" id="35769"/>
    <lineage>
        <taxon>Bacteria</taxon>
        <taxon>Bacillati</taxon>
        <taxon>Mycoplasmatota</taxon>
        <taxon>Mycoplasmoidales</taxon>
        <taxon>Metamycoplasmataceae</taxon>
        <taxon>Metamycoplasma</taxon>
    </lineage>
</organism>
<evidence type="ECO:0000313" key="12">
    <source>
        <dbReference type="EMBL" id="WVN21354.1"/>
    </source>
</evidence>
<evidence type="ECO:0000256" key="10">
    <source>
        <dbReference type="RuleBase" id="RU003780"/>
    </source>
</evidence>
<evidence type="ECO:0000256" key="7">
    <source>
        <dbReference type="ARBA" id="ARBA00023204"/>
    </source>
</evidence>
<feature type="domain" description="Uracil-DNA glycosylase-like" evidence="11">
    <location>
        <begin position="42"/>
        <end position="201"/>
    </location>
</feature>
<keyword evidence="7 8" id="KW-0234">DNA repair</keyword>
<dbReference type="EC" id="3.2.2.27" evidence="4 8"/>
<evidence type="ECO:0000256" key="2">
    <source>
        <dbReference type="ARBA" id="ARBA00002631"/>
    </source>
</evidence>
<dbReference type="EMBL" id="CP143578">
    <property type="protein sequence ID" value="WVN21354.1"/>
    <property type="molecule type" value="Genomic_DNA"/>
</dbReference>
<gene>
    <name evidence="8" type="primary">ung</name>
    <name evidence="12" type="ORF">V2E26_02960</name>
</gene>
<name>A0ABZ2AKV3_9BACT</name>
<evidence type="ECO:0000313" key="13">
    <source>
        <dbReference type="Proteomes" id="UP001431935"/>
    </source>
</evidence>
<evidence type="ECO:0000256" key="1">
    <source>
        <dbReference type="ARBA" id="ARBA00001400"/>
    </source>
</evidence>
<sequence>MKFNFEDFLKEQKKEKYWNNIEKILKIKRIVPKAEQIFNAFDDFDFNNLKLVILGQDPYPTNNNADGLCFSTNNEKTPSSLKNIFIEIKNTYPNAKLDSNNLSNWKKQGVLLLNTILTTEENKTLAHKNLGWEIFNINLLNKLLEGNKNILFLAMGKDASDFMKKINVNKENIFETPHPSPLSCWRGFLGSNIFKKINEKLKNLNKTEIDWSTN</sequence>
<dbReference type="HAMAP" id="MF_00148">
    <property type="entry name" value="UDG"/>
    <property type="match status" value="1"/>
</dbReference>
<protein>
    <recommendedName>
        <fullName evidence="4 8">Uracil-DNA glycosylase</fullName>
        <shortName evidence="8">UDG</shortName>
        <ecNumber evidence="4 8">3.2.2.27</ecNumber>
    </recommendedName>
</protein>
<dbReference type="InterPro" id="IPR018085">
    <property type="entry name" value="Ura-DNA_Glyclase_AS"/>
</dbReference>
<dbReference type="Proteomes" id="UP001431935">
    <property type="component" value="Chromosome"/>
</dbReference>
<accession>A0ABZ2AKV3</accession>
<dbReference type="NCBIfam" id="TIGR00628">
    <property type="entry name" value="ung"/>
    <property type="match status" value="1"/>
</dbReference>
<dbReference type="Pfam" id="PF03167">
    <property type="entry name" value="UDG"/>
    <property type="match status" value="1"/>
</dbReference>
<dbReference type="CDD" id="cd10027">
    <property type="entry name" value="UDG-F1-like"/>
    <property type="match status" value="1"/>
</dbReference>
<keyword evidence="8" id="KW-0963">Cytoplasm</keyword>
<dbReference type="InterPro" id="IPR036895">
    <property type="entry name" value="Uracil-DNA_glycosylase-like_sf"/>
</dbReference>
<keyword evidence="6 8" id="KW-0378">Hydrolase</keyword>
<dbReference type="Gene3D" id="3.40.470.10">
    <property type="entry name" value="Uracil-DNA glycosylase-like domain"/>
    <property type="match status" value="1"/>
</dbReference>
<evidence type="ECO:0000256" key="3">
    <source>
        <dbReference type="ARBA" id="ARBA00008184"/>
    </source>
</evidence>
<keyword evidence="13" id="KW-1185">Reference proteome</keyword>
<proteinExistence type="inferred from homology"/>
<reference evidence="12" key="1">
    <citation type="submission" date="2024-01" db="EMBL/GenBank/DDBJ databases">
        <title>Complete genome sequence of Mycoplasma gateae strain 3700.</title>
        <authorList>
            <person name="Spergser J."/>
        </authorList>
    </citation>
    <scope>NUCLEOTIDE SEQUENCE [LARGE SCALE GENOMIC DNA]</scope>
    <source>
        <strain evidence="12">3700</strain>
    </source>
</reference>
<evidence type="ECO:0000256" key="8">
    <source>
        <dbReference type="HAMAP-Rule" id="MF_00148"/>
    </source>
</evidence>
<dbReference type="PROSITE" id="PS00130">
    <property type="entry name" value="U_DNA_GLYCOSYLASE"/>
    <property type="match status" value="1"/>
</dbReference>
<dbReference type="InterPro" id="IPR002043">
    <property type="entry name" value="UDG_fam1"/>
</dbReference>
<dbReference type="RefSeq" id="WP_330463393.1">
    <property type="nucleotide sequence ID" value="NZ_CP143578.1"/>
</dbReference>
<evidence type="ECO:0000256" key="9">
    <source>
        <dbReference type="PROSITE-ProRule" id="PRU10072"/>
    </source>
</evidence>
<dbReference type="SMART" id="SM00987">
    <property type="entry name" value="UreE_C"/>
    <property type="match status" value="1"/>
</dbReference>
<dbReference type="InterPro" id="IPR005122">
    <property type="entry name" value="Uracil-DNA_glycosylase-like"/>
</dbReference>
<evidence type="ECO:0000256" key="6">
    <source>
        <dbReference type="ARBA" id="ARBA00022801"/>
    </source>
</evidence>
<evidence type="ECO:0000259" key="11">
    <source>
        <dbReference type="SMART" id="SM00986"/>
    </source>
</evidence>
<dbReference type="SMART" id="SM00986">
    <property type="entry name" value="UDG"/>
    <property type="match status" value="1"/>
</dbReference>
<dbReference type="PANTHER" id="PTHR11264:SF0">
    <property type="entry name" value="URACIL-DNA GLYCOSYLASE"/>
    <property type="match status" value="1"/>
</dbReference>
<comment type="subcellular location">
    <subcellularLocation>
        <location evidence="8">Cytoplasm</location>
    </subcellularLocation>
</comment>
<comment type="function">
    <text evidence="2 8 10">Excises uracil residues from the DNA which can arise as a result of misincorporation of dUMP residues by DNA polymerase or due to deamination of cytosine.</text>
</comment>
<comment type="catalytic activity">
    <reaction evidence="1 8 10">
        <text>Hydrolyzes single-stranded DNA or mismatched double-stranded DNA and polynucleotides, releasing free uracil.</text>
        <dbReference type="EC" id="3.2.2.27"/>
    </reaction>
</comment>
<dbReference type="NCBIfam" id="NF003592">
    <property type="entry name" value="PRK05254.1-5"/>
    <property type="match status" value="1"/>
</dbReference>
<keyword evidence="12" id="KW-0326">Glycosidase</keyword>
<dbReference type="PANTHER" id="PTHR11264">
    <property type="entry name" value="URACIL-DNA GLYCOSYLASE"/>
    <property type="match status" value="1"/>
</dbReference>
<feature type="active site" description="Proton acceptor" evidence="8 9">
    <location>
        <position position="57"/>
    </location>
</feature>
<keyword evidence="5 8" id="KW-0227">DNA damage</keyword>
<evidence type="ECO:0000256" key="4">
    <source>
        <dbReference type="ARBA" id="ARBA00012030"/>
    </source>
</evidence>
<dbReference type="SUPFAM" id="SSF52141">
    <property type="entry name" value="Uracil-DNA glycosylase-like"/>
    <property type="match status" value="1"/>
</dbReference>
<comment type="similarity">
    <text evidence="3 8 10">Belongs to the uracil-DNA glycosylase (UDG) superfamily. UNG family.</text>
</comment>